<evidence type="ECO:0000313" key="7">
    <source>
        <dbReference type="EMBL" id="MBC5661875.1"/>
    </source>
</evidence>
<dbReference type="AlphaFoldDB" id="A0A8I0AGY5"/>
<feature type="transmembrane region" description="Helical" evidence="6">
    <location>
        <begin position="246"/>
        <end position="265"/>
    </location>
</feature>
<dbReference type="EMBL" id="JACOOX010000002">
    <property type="protein sequence ID" value="MBC5661875.1"/>
    <property type="molecule type" value="Genomic_DNA"/>
</dbReference>
<dbReference type="Pfam" id="PF02361">
    <property type="entry name" value="CbiQ"/>
    <property type="match status" value="1"/>
</dbReference>
<evidence type="ECO:0000256" key="6">
    <source>
        <dbReference type="SAM" id="Phobius"/>
    </source>
</evidence>
<keyword evidence="8" id="KW-1185">Reference proteome</keyword>
<keyword evidence="5 6" id="KW-0472">Membrane</keyword>
<feature type="transmembrane region" description="Helical" evidence="6">
    <location>
        <begin position="109"/>
        <end position="131"/>
    </location>
</feature>
<feature type="transmembrane region" description="Helical" evidence="6">
    <location>
        <begin position="151"/>
        <end position="171"/>
    </location>
</feature>
<dbReference type="Proteomes" id="UP000615234">
    <property type="component" value="Unassembled WGS sequence"/>
</dbReference>
<organism evidence="7 8">
    <name type="scientific">Coprococcus hominis</name>
    <name type="common">ex Liu et al. 2022</name>
    <dbReference type="NCBI Taxonomy" id="2763039"/>
    <lineage>
        <taxon>Bacteria</taxon>
        <taxon>Bacillati</taxon>
        <taxon>Bacillota</taxon>
        <taxon>Clostridia</taxon>
        <taxon>Lachnospirales</taxon>
        <taxon>Lachnospiraceae</taxon>
        <taxon>Coprococcus</taxon>
    </lineage>
</organism>
<feature type="transmembrane region" description="Helical" evidence="6">
    <location>
        <begin position="30"/>
        <end position="58"/>
    </location>
</feature>
<protein>
    <submittedName>
        <fullName evidence="7">Energy-coupling factor transporter transmembrane protein EcfT</fullName>
    </submittedName>
</protein>
<feature type="transmembrane region" description="Helical" evidence="6">
    <location>
        <begin position="70"/>
        <end position="88"/>
    </location>
</feature>
<keyword evidence="4 6" id="KW-1133">Transmembrane helix</keyword>
<gene>
    <name evidence="7" type="ORF">H8S09_03025</name>
</gene>
<dbReference type="PANTHER" id="PTHR34857">
    <property type="entry name" value="SLL0384 PROTEIN"/>
    <property type="match status" value="1"/>
</dbReference>
<evidence type="ECO:0000256" key="2">
    <source>
        <dbReference type="ARBA" id="ARBA00022475"/>
    </source>
</evidence>
<comment type="subcellular location">
    <subcellularLocation>
        <location evidence="1">Membrane</location>
        <topology evidence="1">Multi-pass membrane protein</topology>
    </subcellularLocation>
</comment>
<keyword evidence="2" id="KW-1003">Cell membrane</keyword>
<dbReference type="InterPro" id="IPR051611">
    <property type="entry name" value="ECF_transporter_component"/>
</dbReference>
<keyword evidence="3 6" id="KW-0812">Transmembrane</keyword>
<evidence type="ECO:0000256" key="5">
    <source>
        <dbReference type="ARBA" id="ARBA00023136"/>
    </source>
</evidence>
<sequence length="266" mass="30305">MVRDITIGQYYNTRSPIHELDARTKLVLTIVYAVTIFWCKDLWTFLAATAFLIVYVALSRVPIPFVCRGLKVVLAFILFTAFFSLFNGDGRVLVSIWRFHITTGSLKTTGIVVFRFVYLIIGSSIMTYTTLPLALTAGLEKLFGFLKIFRVPVSDMALMLSITLRFIPILMEELDKIMKAQLSRGADFENGNIFKRIRSYTQIFIPLFASAIRRATDLAYAMDARCYHGSECRTSMKPLRYSKKDAFAYGLLVVYVVGLILMKIYL</sequence>
<evidence type="ECO:0000256" key="3">
    <source>
        <dbReference type="ARBA" id="ARBA00022692"/>
    </source>
</evidence>
<dbReference type="GO" id="GO:0005886">
    <property type="term" value="C:plasma membrane"/>
    <property type="evidence" value="ECO:0007669"/>
    <property type="project" value="UniProtKB-ARBA"/>
</dbReference>
<evidence type="ECO:0000256" key="4">
    <source>
        <dbReference type="ARBA" id="ARBA00022989"/>
    </source>
</evidence>
<reference evidence="7 8" key="1">
    <citation type="submission" date="2020-08" db="EMBL/GenBank/DDBJ databases">
        <title>Genome public.</title>
        <authorList>
            <person name="Liu C."/>
            <person name="Sun Q."/>
        </authorList>
    </citation>
    <scope>NUCLEOTIDE SEQUENCE [LARGE SCALE GENOMIC DNA]</scope>
    <source>
        <strain evidence="7 8">NSJ-10</strain>
    </source>
</reference>
<dbReference type="CDD" id="cd16914">
    <property type="entry name" value="EcfT"/>
    <property type="match status" value="1"/>
</dbReference>
<dbReference type="InterPro" id="IPR003339">
    <property type="entry name" value="ABC/ECF_trnsptr_transmembrane"/>
</dbReference>
<accession>A0A8I0AGY5</accession>
<evidence type="ECO:0000313" key="8">
    <source>
        <dbReference type="Proteomes" id="UP000615234"/>
    </source>
</evidence>
<evidence type="ECO:0000256" key="1">
    <source>
        <dbReference type="ARBA" id="ARBA00004141"/>
    </source>
</evidence>
<comment type="caution">
    <text evidence="7">The sequence shown here is derived from an EMBL/GenBank/DDBJ whole genome shotgun (WGS) entry which is preliminary data.</text>
</comment>
<name>A0A8I0AGY5_9FIRM</name>
<proteinExistence type="predicted"/>
<dbReference type="PANTHER" id="PTHR34857:SF2">
    <property type="entry name" value="SLL0384 PROTEIN"/>
    <property type="match status" value="1"/>
</dbReference>
<dbReference type="RefSeq" id="WP_118662530.1">
    <property type="nucleotide sequence ID" value="NZ_JACOOX010000002.1"/>
</dbReference>